<dbReference type="EMBL" id="ML977314">
    <property type="protein sequence ID" value="KAF2120007.1"/>
    <property type="molecule type" value="Genomic_DNA"/>
</dbReference>
<keyword evidence="4" id="KW-1185">Reference proteome</keyword>
<feature type="coiled-coil region" evidence="1">
    <location>
        <begin position="348"/>
        <end position="375"/>
    </location>
</feature>
<feature type="compositionally biased region" description="Basic residues" evidence="2">
    <location>
        <begin position="253"/>
        <end position="262"/>
    </location>
</feature>
<feature type="region of interest" description="Disordered" evidence="2">
    <location>
        <begin position="231"/>
        <end position="327"/>
    </location>
</feature>
<reference evidence="3" key="1">
    <citation type="journal article" date="2020" name="Stud. Mycol.">
        <title>101 Dothideomycetes genomes: a test case for predicting lifestyles and emergence of pathogens.</title>
        <authorList>
            <person name="Haridas S."/>
            <person name="Albert R."/>
            <person name="Binder M."/>
            <person name="Bloem J."/>
            <person name="Labutti K."/>
            <person name="Salamov A."/>
            <person name="Andreopoulos B."/>
            <person name="Baker S."/>
            <person name="Barry K."/>
            <person name="Bills G."/>
            <person name="Bluhm B."/>
            <person name="Cannon C."/>
            <person name="Castanera R."/>
            <person name="Culley D."/>
            <person name="Daum C."/>
            <person name="Ezra D."/>
            <person name="Gonzalez J."/>
            <person name="Henrissat B."/>
            <person name="Kuo A."/>
            <person name="Liang C."/>
            <person name="Lipzen A."/>
            <person name="Lutzoni F."/>
            <person name="Magnuson J."/>
            <person name="Mondo S."/>
            <person name="Nolan M."/>
            <person name="Ohm R."/>
            <person name="Pangilinan J."/>
            <person name="Park H.-J."/>
            <person name="Ramirez L."/>
            <person name="Alfaro M."/>
            <person name="Sun H."/>
            <person name="Tritt A."/>
            <person name="Yoshinaga Y."/>
            <person name="Zwiers L.-H."/>
            <person name="Turgeon B."/>
            <person name="Goodwin S."/>
            <person name="Spatafora J."/>
            <person name="Crous P."/>
            <person name="Grigoriev I."/>
        </authorList>
    </citation>
    <scope>NUCLEOTIDE SEQUENCE</scope>
    <source>
        <strain evidence="3">CBS 627.86</strain>
    </source>
</reference>
<organism evidence="3 4">
    <name type="scientific">Lophiotrema nucula</name>
    <dbReference type="NCBI Taxonomy" id="690887"/>
    <lineage>
        <taxon>Eukaryota</taxon>
        <taxon>Fungi</taxon>
        <taxon>Dikarya</taxon>
        <taxon>Ascomycota</taxon>
        <taxon>Pezizomycotina</taxon>
        <taxon>Dothideomycetes</taxon>
        <taxon>Pleosporomycetidae</taxon>
        <taxon>Pleosporales</taxon>
        <taxon>Lophiotremataceae</taxon>
        <taxon>Lophiotrema</taxon>
    </lineage>
</organism>
<protein>
    <submittedName>
        <fullName evidence="3">Uncharacterized protein</fullName>
    </submittedName>
</protein>
<sequence length="479" mass="55051">MDLDFDDKTINEESHLTAGTSHYVTDDAWIRHDNGHAPTHVGSEPSELATEEQEAYAQGEGDTVPELEVASEDMKAQYNGLSLPPNRFEPPPVYIDQKLATEILLNCGVDKDRCVKCGGMLKRSGRARLRHPRYKDCNGECQICEEYHPGLCGLLWASITWWQKKLNGEIGKFSEHMKRHIQYKPTKAIATILVESYRKTHMEPFTERDNVSHQVEGTRMLTTLEELRAYRTERKNYRTGNQRRGDDESRSRRDTKRAVPLHRHWEDDNGSYRGLSPGGQHPRSLYTDNCNRYGEDTRGGYKYNTRRGSGGYENDTFSTYGRRPAATDEMRSQLDAMRRRLDDANVHVAKVNSLNESLQMDLDDANRKIKELRWEQKQSRDWKQNYDHSKNDCASAFATDPGARRGMFSFNGNTRSRSPSSSLMSRMTRTDGTPVRSREEEVREMARRAHEHADNIERTNARLKASLHGYGNANENARK</sequence>
<dbReference type="AlphaFoldDB" id="A0A6A5ZME7"/>
<accession>A0A6A5ZME7</accession>
<evidence type="ECO:0000256" key="1">
    <source>
        <dbReference type="SAM" id="Coils"/>
    </source>
</evidence>
<dbReference type="Proteomes" id="UP000799770">
    <property type="component" value="Unassembled WGS sequence"/>
</dbReference>
<evidence type="ECO:0000313" key="3">
    <source>
        <dbReference type="EMBL" id="KAF2120007.1"/>
    </source>
</evidence>
<gene>
    <name evidence="3" type="ORF">BDV96DRAFT_641871</name>
</gene>
<name>A0A6A5ZME7_9PLEO</name>
<feature type="compositionally biased region" description="Basic and acidic residues" evidence="2">
    <location>
        <begin position="243"/>
        <end position="252"/>
    </location>
</feature>
<keyword evidence="1" id="KW-0175">Coiled coil</keyword>
<evidence type="ECO:0000256" key="2">
    <source>
        <dbReference type="SAM" id="MobiDB-lite"/>
    </source>
</evidence>
<feature type="compositionally biased region" description="Low complexity" evidence="2">
    <location>
        <begin position="414"/>
        <end position="427"/>
    </location>
</feature>
<feature type="region of interest" description="Disordered" evidence="2">
    <location>
        <begin position="397"/>
        <end position="441"/>
    </location>
</feature>
<evidence type="ECO:0000313" key="4">
    <source>
        <dbReference type="Proteomes" id="UP000799770"/>
    </source>
</evidence>
<proteinExistence type="predicted"/>